<dbReference type="EMBL" id="JAYGJQ010000002">
    <property type="protein sequence ID" value="MEA9357683.1"/>
    <property type="molecule type" value="Genomic_DNA"/>
</dbReference>
<dbReference type="RefSeq" id="WP_323577797.1">
    <property type="nucleotide sequence ID" value="NZ_JAYGJQ010000002.1"/>
</dbReference>
<reference evidence="1 2" key="1">
    <citation type="submission" date="2023-11" db="EMBL/GenBank/DDBJ databases">
        <title>A Novel Polar Bacteriovorax (B. antarcticus) Isolated from the Biocrust in Antarctica.</title>
        <authorList>
            <person name="Mun W."/>
            <person name="Choi S.Y."/>
            <person name="Mitchell R.J."/>
        </authorList>
    </citation>
    <scope>NUCLEOTIDE SEQUENCE [LARGE SCALE GENOMIC DNA]</scope>
    <source>
        <strain evidence="1 2">PP10</strain>
    </source>
</reference>
<organism evidence="1 2">
    <name type="scientific">Bacteriovorax antarcticus</name>
    <dbReference type="NCBI Taxonomy" id="3088717"/>
    <lineage>
        <taxon>Bacteria</taxon>
        <taxon>Pseudomonadati</taxon>
        <taxon>Bdellovibrionota</taxon>
        <taxon>Bacteriovoracia</taxon>
        <taxon>Bacteriovoracales</taxon>
        <taxon>Bacteriovoracaceae</taxon>
        <taxon>Bacteriovorax</taxon>
    </lineage>
</organism>
<name>A0ABU5VZ70_9BACT</name>
<accession>A0ABU5VZ70</accession>
<sequence length="101" mass="11232">MSENTTETTITEVNAPTDLYVPPRPAKSFRVIINLNYRSDRMDTVLLEALRNQSENASLKIISRGALKELFTAGKIEIKGQRAKSNSAINKGVTYVDILGY</sequence>
<proteinExistence type="predicted"/>
<evidence type="ECO:0000313" key="2">
    <source>
        <dbReference type="Proteomes" id="UP001302274"/>
    </source>
</evidence>
<comment type="caution">
    <text evidence="1">The sequence shown here is derived from an EMBL/GenBank/DDBJ whole genome shotgun (WGS) entry which is preliminary data.</text>
</comment>
<gene>
    <name evidence="1" type="ORF">SHI21_15745</name>
</gene>
<protein>
    <submittedName>
        <fullName evidence="1">Uncharacterized protein</fullName>
    </submittedName>
</protein>
<dbReference type="Proteomes" id="UP001302274">
    <property type="component" value="Unassembled WGS sequence"/>
</dbReference>
<keyword evidence="2" id="KW-1185">Reference proteome</keyword>
<evidence type="ECO:0000313" key="1">
    <source>
        <dbReference type="EMBL" id="MEA9357683.1"/>
    </source>
</evidence>